<dbReference type="AlphaFoldDB" id="A0A3S0CQQ6"/>
<reference evidence="5 6" key="1">
    <citation type="submission" date="2018-12" db="EMBL/GenBank/DDBJ databases">
        <title>Bacillus ochoae sp. nov., Paenibacillus whitsoniae sp. nov., Paenibacillus spiritus sp. nov. Isolated from the Mars Exploration Rover during spacecraft assembly.</title>
        <authorList>
            <person name="Seuylemezian A."/>
            <person name="Vaishampayan P."/>
        </authorList>
    </citation>
    <scope>NUCLEOTIDE SEQUENCE [LARGE SCALE GENOMIC DNA]</scope>
    <source>
        <strain evidence="5 6">MER 54</strain>
    </source>
</reference>
<proteinExistence type="predicted"/>
<dbReference type="InterPro" id="IPR039422">
    <property type="entry name" value="MarR/SlyA-like"/>
</dbReference>
<evidence type="ECO:0000256" key="1">
    <source>
        <dbReference type="ARBA" id="ARBA00023015"/>
    </source>
</evidence>
<dbReference type="PROSITE" id="PS50995">
    <property type="entry name" value="HTH_MARR_2"/>
    <property type="match status" value="1"/>
</dbReference>
<dbReference type="Proteomes" id="UP000276128">
    <property type="component" value="Unassembled WGS sequence"/>
</dbReference>
<comment type="caution">
    <text evidence="5">The sequence shown here is derived from an EMBL/GenBank/DDBJ whole genome shotgun (WGS) entry which is preliminary data.</text>
</comment>
<evidence type="ECO:0000256" key="2">
    <source>
        <dbReference type="ARBA" id="ARBA00023125"/>
    </source>
</evidence>
<dbReference type="Pfam" id="PF12802">
    <property type="entry name" value="MarR_2"/>
    <property type="match status" value="1"/>
</dbReference>
<dbReference type="GO" id="GO:0006950">
    <property type="term" value="P:response to stress"/>
    <property type="evidence" value="ECO:0007669"/>
    <property type="project" value="TreeGrafter"/>
</dbReference>
<dbReference type="RefSeq" id="WP_126144390.1">
    <property type="nucleotide sequence ID" value="NZ_RXHU01000097.1"/>
</dbReference>
<dbReference type="PROSITE" id="PS01117">
    <property type="entry name" value="HTH_MARR_1"/>
    <property type="match status" value="1"/>
</dbReference>
<dbReference type="SUPFAM" id="SSF46785">
    <property type="entry name" value="Winged helix' DNA-binding domain"/>
    <property type="match status" value="1"/>
</dbReference>
<keyword evidence="2" id="KW-0238">DNA-binding</keyword>
<evidence type="ECO:0000256" key="3">
    <source>
        <dbReference type="ARBA" id="ARBA00023163"/>
    </source>
</evidence>
<accession>A0A3S0CQQ6</accession>
<dbReference type="InterPro" id="IPR000835">
    <property type="entry name" value="HTH_MarR-typ"/>
</dbReference>
<gene>
    <name evidence="5" type="ORF">EJQ19_27285</name>
</gene>
<dbReference type="PANTHER" id="PTHR33164:SF43">
    <property type="entry name" value="HTH-TYPE TRANSCRIPTIONAL REPRESSOR YETL"/>
    <property type="match status" value="1"/>
</dbReference>
<dbReference type="GO" id="GO:0003700">
    <property type="term" value="F:DNA-binding transcription factor activity"/>
    <property type="evidence" value="ECO:0007669"/>
    <property type="project" value="InterPro"/>
</dbReference>
<dbReference type="InterPro" id="IPR036390">
    <property type="entry name" value="WH_DNA-bd_sf"/>
</dbReference>
<keyword evidence="6" id="KW-1185">Reference proteome</keyword>
<dbReference type="SMART" id="SM00347">
    <property type="entry name" value="HTH_MARR"/>
    <property type="match status" value="1"/>
</dbReference>
<dbReference type="PANTHER" id="PTHR33164">
    <property type="entry name" value="TRANSCRIPTIONAL REGULATOR, MARR FAMILY"/>
    <property type="match status" value="1"/>
</dbReference>
<evidence type="ECO:0000259" key="4">
    <source>
        <dbReference type="PROSITE" id="PS50995"/>
    </source>
</evidence>
<keyword evidence="1" id="KW-0805">Transcription regulation</keyword>
<protein>
    <submittedName>
        <fullName evidence="5">MarR family transcriptional regulator</fullName>
    </submittedName>
</protein>
<sequence>MIKEIANEYLALIPAVFASFRDLNKHSEELTHMQNHVIEFIYMHQKALNLKDISAGLHIAKQQLSNIIGDLVNDGFLDKIPDNRDKRAVLVSLTLKGKELQDRKWADIYQNFSNNLAKLSEEEQIDLKFALHKVNVLVKKMEG</sequence>
<dbReference type="EMBL" id="RXHU01000097">
    <property type="protein sequence ID" value="RTE03969.1"/>
    <property type="molecule type" value="Genomic_DNA"/>
</dbReference>
<dbReference type="Gene3D" id="1.10.10.10">
    <property type="entry name" value="Winged helix-like DNA-binding domain superfamily/Winged helix DNA-binding domain"/>
    <property type="match status" value="1"/>
</dbReference>
<organism evidence="5 6">
    <name type="scientific">Paenibacillus whitsoniae</name>
    <dbReference type="NCBI Taxonomy" id="2496558"/>
    <lineage>
        <taxon>Bacteria</taxon>
        <taxon>Bacillati</taxon>
        <taxon>Bacillota</taxon>
        <taxon>Bacilli</taxon>
        <taxon>Bacillales</taxon>
        <taxon>Paenibacillaceae</taxon>
        <taxon>Paenibacillus</taxon>
    </lineage>
</organism>
<name>A0A3S0CQQ6_9BACL</name>
<evidence type="ECO:0000313" key="6">
    <source>
        <dbReference type="Proteomes" id="UP000276128"/>
    </source>
</evidence>
<dbReference type="InterPro" id="IPR036388">
    <property type="entry name" value="WH-like_DNA-bd_sf"/>
</dbReference>
<keyword evidence="3" id="KW-0804">Transcription</keyword>
<dbReference type="GO" id="GO:0003677">
    <property type="term" value="F:DNA binding"/>
    <property type="evidence" value="ECO:0007669"/>
    <property type="project" value="UniProtKB-KW"/>
</dbReference>
<dbReference type="OrthoDB" id="1853358at2"/>
<evidence type="ECO:0000313" key="5">
    <source>
        <dbReference type="EMBL" id="RTE03969.1"/>
    </source>
</evidence>
<dbReference type="InterPro" id="IPR023187">
    <property type="entry name" value="Tscrpt_reg_MarR-type_CS"/>
</dbReference>
<feature type="domain" description="HTH marR-type" evidence="4">
    <location>
        <begin position="1"/>
        <end position="136"/>
    </location>
</feature>